<evidence type="ECO:0000313" key="4">
    <source>
        <dbReference type="EMBL" id="GER90741.1"/>
    </source>
</evidence>
<evidence type="ECO:0000259" key="3">
    <source>
        <dbReference type="Pfam" id="PF07859"/>
    </source>
</evidence>
<keyword evidence="5" id="KW-1185">Reference proteome</keyword>
<dbReference type="Pfam" id="PF07859">
    <property type="entry name" value="Abhydrolase_3"/>
    <property type="match status" value="1"/>
</dbReference>
<dbReference type="PANTHER" id="PTHR48081:SF8">
    <property type="entry name" value="ALPHA_BETA HYDROLASE FOLD-3 DOMAIN-CONTAINING PROTEIN-RELATED"/>
    <property type="match status" value="1"/>
</dbReference>
<dbReference type="GO" id="GO:0016787">
    <property type="term" value="F:hydrolase activity"/>
    <property type="evidence" value="ECO:0007669"/>
    <property type="project" value="UniProtKB-KW"/>
</dbReference>
<feature type="transmembrane region" description="Helical" evidence="2">
    <location>
        <begin position="150"/>
        <end position="169"/>
    </location>
</feature>
<sequence length="326" mass="35894">MEDQTSANTNNASQIQQKIASLLRDIHEQPLDTLSIEQYRAAFETIPTLYTMQSEVTIKTFSIQDLAAEWIIPVAARTQQAILYFHSGTYINGSLHTDRVLVSALAAMTRTRILQIDYRLAPEHPFPAPIEDGLTAYQWLQEQGYANKNLAIMGSAAGGGIALAVLLLARDQKIPLPTMAACISPWLDLTTTGLRRKSQLTTDTVLSLDLLEYAASQYVNQAEAAQPLASPMYADLHGLPALFLQVGQLELLHDDAYKFKELATTAGVRARCVTMAGMFHGWHAFADQLPAAQGHLALDQIAAYFEKYIALANGTWPDTTATYRQP</sequence>
<dbReference type="InterPro" id="IPR050300">
    <property type="entry name" value="GDXG_lipolytic_enzyme"/>
</dbReference>
<dbReference type="Proteomes" id="UP000326912">
    <property type="component" value="Unassembled WGS sequence"/>
</dbReference>
<name>A0A5J4KW88_9CHLR</name>
<keyword evidence="2" id="KW-0812">Transmembrane</keyword>
<dbReference type="Gene3D" id="3.40.50.1820">
    <property type="entry name" value="alpha/beta hydrolase"/>
    <property type="match status" value="1"/>
</dbReference>
<dbReference type="AlphaFoldDB" id="A0A5J4KW88"/>
<dbReference type="InterPro" id="IPR029058">
    <property type="entry name" value="AB_hydrolase_fold"/>
</dbReference>
<keyword evidence="2" id="KW-0472">Membrane</keyword>
<dbReference type="EMBL" id="BKZW01000002">
    <property type="protein sequence ID" value="GER90741.1"/>
    <property type="molecule type" value="Genomic_DNA"/>
</dbReference>
<feature type="domain" description="Alpha/beta hydrolase fold-3" evidence="3">
    <location>
        <begin position="82"/>
        <end position="283"/>
    </location>
</feature>
<protein>
    <recommendedName>
        <fullName evidence="3">Alpha/beta hydrolase fold-3 domain-containing protein</fullName>
    </recommendedName>
</protein>
<organism evidence="4 5">
    <name type="scientific">Dictyobacter vulcani</name>
    <dbReference type="NCBI Taxonomy" id="2607529"/>
    <lineage>
        <taxon>Bacteria</taxon>
        <taxon>Bacillati</taxon>
        <taxon>Chloroflexota</taxon>
        <taxon>Ktedonobacteria</taxon>
        <taxon>Ktedonobacterales</taxon>
        <taxon>Dictyobacteraceae</taxon>
        <taxon>Dictyobacter</taxon>
    </lineage>
</organism>
<reference evidence="4 5" key="1">
    <citation type="submission" date="2019-10" db="EMBL/GenBank/DDBJ databases">
        <title>Dictyobacter vulcani sp. nov., within the class Ktedonobacteria, isolated from soil of volcanic Mt. Zao.</title>
        <authorList>
            <person name="Zheng Y."/>
            <person name="Wang C.M."/>
            <person name="Sakai Y."/>
            <person name="Abe K."/>
            <person name="Yokota A."/>
            <person name="Yabe S."/>
        </authorList>
    </citation>
    <scope>NUCLEOTIDE SEQUENCE [LARGE SCALE GENOMIC DNA]</scope>
    <source>
        <strain evidence="4 5">W12</strain>
    </source>
</reference>
<evidence type="ECO:0000313" key="5">
    <source>
        <dbReference type="Proteomes" id="UP000326912"/>
    </source>
</evidence>
<dbReference type="PANTHER" id="PTHR48081">
    <property type="entry name" value="AB HYDROLASE SUPERFAMILY PROTEIN C4A8.06C"/>
    <property type="match status" value="1"/>
</dbReference>
<evidence type="ECO:0000256" key="1">
    <source>
        <dbReference type="ARBA" id="ARBA00022801"/>
    </source>
</evidence>
<accession>A0A5J4KW88</accession>
<keyword evidence="1" id="KW-0378">Hydrolase</keyword>
<dbReference type="InterPro" id="IPR013094">
    <property type="entry name" value="AB_hydrolase_3"/>
</dbReference>
<gene>
    <name evidence="4" type="ORF">KDW_49030</name>
</gene>
<comment type="caution">
    <text evidence="4">The sequence shown here is derived from an EMBL/GenBank/DDBJ whole genome shotgun (WGS) entry which is preliminary data.</text>
</comment>
<evidence type="ECO:0000256" key="2">
    <source>
        <dbReference type="SAM" id="Phobius"/>
    </source>
</evidence>
<keyword evidence="2" id="KW-1133">Transmembrane helix</keyword>
<dbReference type="SUPFAM" id="SSF53474">
    <property type="entry name" value="alpha/beta-Hydrolases"/>
    <property type="match status" value="1"/>
</dbReference>
<dbReference type="RefSeq" id="WP_151758440.1">
    <property type="nucleotide sequence ID" value="NZ_BKZW01000002.1"/>
</dbReference>
<proteinExistence type="predicted"/>